<dbReference type="AlphaFoldDB" id="A0A9W7ZMV2"/>
<keyword evidence="5" id="KW-1185">Reference proteome</keyword>
<name>A0A9W7ZMV2_9FUNG</name>
<dbReference type="CDD" id="cd03443">
    <property type="entry name" value="PaaI_thioesterase"/>
    <property type="match status" value="1"/>
</dbReference>
<dbReference type="Proteomes" id="UP001150538">
    <property type="component" value="Unassembled WGS sequence"/>
</dbReference>
<feature type="domain" description="Thioesterase" evidence="3">
    <location>
        <begin position="63"/>
        <end position="137"/>
    </location>
</feature>
<dbReference type="OrthoDB" id="46529at2759"/>
<protein>
    <recommendedName>
        <fullName evidence="3">Thioesterase domain-containing protein</fullName>
    </recommendedName>
</protein>
<dbReference type="InterPro" id="IPR029069">
    <property type="entry name" value="HotDog_dom_sf"/>
</dbReference>
<accession>A0A9W7ZMV2</accession>
<proteinExistence type="inferred from homology"/>
<gene>
    <name evidence="4" type="ORF">H4219_005745</name>
</gene>
<dbReference type="InterPro" id="IPR003736">
    <property type="entry name" value="PAAI_dom"/>
</dbReference>
<organism evidence="4 5">
    <name type="scientific">Mycoemilia scoparia</name>
    <dbReference type="NCBI Taxonomy" id="417184"/>
    <lineage>
        <taxon>Eukaryota</taxon>
        <taxon>Fungi</taxon>
        <taxon>Fungi incertae sedis</taxon>
        <taxon>Zoopagomycota</taxon>
        <taxon>Kickxellomycotina</taxon>
        <taxon>Kickxellomycetes</taxon>
        <taxon>Kickxellales</taxon>
        <taxon>Kickxellaceae</taxon>
        <taxon>Mycoemilia</taxon>
    </lineage>
</organism>
<dbReference type="InterPro" id="IPR039298">
    <property type="entry name" value="ACOT13"/>
</dbReference>
<dbReference type="PANTHER" id="PTHR21660">
    <property type="entry name" value="THIOESTERASE SUPERFAMILY MEMBER-RELATED"/>
    <property type="match status" value="1"/>
</dbReference>
<dbReference type="EMBL" id="JANBPU010000383">
    <property type="protein sequence ID" value="KAJ1912055.1"/>
    <property type="molecule type" value="Genomic_DNA"/>
</dbReference>
<evidence type="ECO:0000256" key="1">
    <source>
        <dbReference type="ARBA" id="ARBA00008324"/>
    </source>
</evidence>
<dbReference type="Pfam" id="PF03061">
    <property type="entry name" value="4HBT"/>
    <property type="match status" value="1"/>
</dbReference>
<evidence type="ECO:0000313" key="5">
    <source>
        <dbReference type="Proteomes" id="UP001150538"/>
    </source>
</evidence>
<dbReference type="SUPFAM" id="SSF54637">
    <property type="entry name" value="Thioesterase/thiol ester dehydrase-isomerase"/>
    <property type="match status" value="1"/>
</dbReference>
<sequence length="167" mass="17975">MTMGLDIKGPTNQRLHKAVEDVWKTKLKTGGFNSCLKDLEIVHVEENRVISRVTLEKNNANSNGSAHGGFLCTIVDCCGSLSVTSAGLETVDNGVSTEINISFMQGCKIGSVLDIESKCLRIGSTLAFTEVNVFSNGVPLATGRHTKYIAKALEKAKAMKQQQSSQL</sequence>
<keyword evidence="2" id="KW-0378">Hydrolase</keyword>
<comment type="caution">
    <text evidence="4">The sequence shown here is derived from an EMBL/GenBank/DDBJ whole genome shotgun (WGS) entry which is preliminary data.</text>
</comment>
<dbReference type="Gene3D" id="3.10.129.10">
    <property type="entry name" value="Hotdog Thioesterase"/>
    <property type="match status" value="1"/>
</dbReference>
<comment type="similarity">
    <text evidence="1">Belongs to the thioesterase PaaI family.</text>
</comment>
<dbReference type="PANTHER" id="PTHR21660:SF1">
    <property type="entry name" value="ACYL-COENZYME A THIOESTERASE 13"/>
    <property type="match status" value="1"/>
</dbReference>
<dbReference type="NCBIfam" id="TIGR00369">
    <property type="entry name" value="unchar_dom_1"/>
    <property type="match status" value="1"/>
</dbReference>
<evidence type="ECO:0000256" key="2">
    <source>
        <dbReference type="ARBA" id="ARBA00022801"/>
    </source>
</evidence>
<evidence type="ECO:0000313" key="4">
    <source>
        <dbReference type="EMBL" id="KAJ1912055.1"/>
    </source>
</evidence>
<reference evidence="4" key="1">
    <citation type="submission" date="2022-07" db="EMBL/GenBank/DDBJ databases">
        <title>Phylogenomic reconstructions and comparative analyses of Kickxellomycotina fungi.</title>
        <authorList>
            <person name="Reynolds N.K."/>
            <person name="Stajich J.E."/>
            <person name="Barry K."/>
            <person name="Grigoriev I.V."/>
            <person name="Crous P."/>
            <person name="Smith M.E."/>
        </authorList>
    </citation>
    <scope>NUCLEOTIDE SEQUENCE</scope>
    <source>
        <strain evidence="4">NBRC 100468</strain>
    </source>
</reference>
<dbReference type="GO" id="GO:0047617">
    <property type="term" value="F:fatty acyl-CoA hydrolase activity"/>
    <property type="evidence" value="ECO:0007669"/>
    <property type="project" value="InterPro"/>
</dbReference>
<evidence type="ECO:0000259" key="3">
    <source>
        <dbReference type="Pfam" id="PF03061"/>
    </source>
</evidence>
<dbReference type="InterPro" id="IPR006683">
    <property type="entry name" value="Thioestr_dom"/>
</dbReference>